<dbReference type="Proteomes" id="UP000190037">
    <property type="component" value="Unassembled WGS sequence"/>
</dbReference>
<evidence type="ECO:0000313" key="3">
    <source>
        <dbReference type="EMBL" id="OPC77120.1"/>
    </source>
</evidence>
<dbReference type="InterPro" id="IPR029063">
    <property type="entry name" value="SAM-dependent_MTases_sf"/>
</dbReference>
<feature type="domain" description="Methyltransferase type 11" evidence="2">
    <location>
        <begin position="74"/>
        <end position="171"/>
    </location>
</feature>
<protein>
    <submittedName>
        <fullName evidence="3">SAM-dependent methyltransferase</fullName>
    </submittedName>
</protein>
<gene>
    <name evidence="3" type="ORF">B4N89_41905</name>
</gene>
<organism evidence="3 4">
    <name type="scientific">Embleya scabrispora</name>
    <dbReference type="NCBI Taxonomy" id="159449"/>
    <lineage>
        <taxon>Bacteria</taxon>
        <taxon>Bacillati</taxon>
        <taxon>Actinomycetota</taxon>
        <taxon>Actinomycetes</taxon>
        <taxon>Kitasatosporales</taxon>
        <taxon>Streptomycetaceae</taxon>
        <taxon>Embleya</taxon>
    </lineage>
</organism>
<evidence type="ECO:0000259" key="2">
    <source>
        <dbReference type="Pfam" id="PF08241"/>
    </source>
</evidence>
<accession>A0A1T3NK95</accession>
<dbReference type="OrthoDB" id="9795634at2"/>
<keyword evidence="4" id="KW-1185">Reference proteome</keyword>
<dbReference type="CDD" id="cd02440">
    <property type="entry name" value="AdoMet_MTases"/>
    <property type="match status" value="1"/>
</dbReference>
<reference evidence="3 4" key="1">
    <citation type="submission" date="2017-03" db="EMBL/GenBank/DDBJ databases">
        <title>Draft genome sequence of Streptomyces scabrisporus NF3, endophyte isolated from Amphipterygium adstringens.</title>
        <authorList>
            <person name="Vazquez M."/>
            <person name="Ceapa C.D."/>
            <person name="Rodriguez Luna D."/>
            <person name="Sanchez Esquivel S."/>
        </authorList>
    </citation>
    <scope>NUCLEOTIDE SEQUENCE [LARGE SCALE GENOMIC DNA]</scope>
    <source>
        <strain evidence="3 4">NF3</strain>
    </source>
</reference>
<dbReference type="STRING" id="159449.B4N89_41905"/>
<dbReference type="Pfam" id="PF08241">
    <property type="entry name" value="Methyltransf_11"/>
    <property type="match status" value="1"/>
</dbReference>
<keyword evidence="3" id="KW-0808">Transferase</keyword>
<dbReference type="AlphaFoldDB" id="A0A1T3NK95"/>
<proteinExistence type="predicted"/>
<dbReference type="GO" id="GO:0008757">
    <property type="term" value="F:S-adenosylmethionine-dependent methyltransferase activity"/>
    <property type="evidence" value="ECO:0007669"/>
    <property type="project" value="InterPro"/>
</dbReference>
<comment type="caution">
    <text evidence="3">The sequence shown here is derived from an EMBL/GenBank/DDBJ whole genome shotgun (WGS) entry which is preliminary data.</text>
</comment>
<evidence type="ECO:0000313" key="4">
    <source>
        <dbReference type="Proteomes" id="UP000190037"/>
    </source>
</evidence>
<dbReference type="EMBL" id="MWQN01000004">
    <property type="protein sequence ID" value="OPC77120.1"/>
    <property type="molecule type" value="Genomic_DNA"/>
</dbReference>
<dbReference type="SUPFAM" id="SSF53335">
    <property type="entry name" value="S-adenosyl-L-methionine-dependent methyltransferases"/>
    <property type="match status" value="1"/>
</dbReference>
<name>A0A1T3NK95_9ACTN</name>
<sequence>MNIDPATAPPTVDARSPSHHLATQAHDVWERDVPKPGYVHGYSPVEARRLNDQADTLAALLHAGTVYPAGSRVLEAGCGVGAQTAHLASGSPGAHITAVDVSEDSLAQARARLAAQAPGARVRWRCADLYELPFPDATFDHAFVCFVLEHLKDPEGALEELRRVLRPGGTVTVIEGDHGSAFFHPDSAYARAAIDRQIQLQSAAGGNALIGRRLEPLLSAVGFTDVAVRPCTLYADRSRPGLVEGFTRNTFIAMIEAVRDNALTAGLTTRTEWDRGIVDLYRTAEPGGTFHYTFFKAVAVNPGSPTDAQAAASRSRTASCG</sequence>
<feature type="region of interest" description="Disordered" evidence="1">
    <location>
        <begin position="1"/>
        <end position="28"/>
    </location>
</feature>
<keyword evidence="3" id="KW-0489">Methyltransferase</keyword>
<dbReference type="PANTHER" id="PTHR43591:SF110">
    <property type="entry name" value="RHODANESE DOMAIN-CONTAINING PROTEIN"/>
    <property type="match status" value="1"/>
</dbReference>
<dbReference type="RefSeq" id="WP_078981878.1">
    <property type="nucleotide sequence ID" value="NZ_MWQN01000004.1"/>
</dbReference>
<dbReference type="Gene3D" id="3.40.50.150">
    <property type="entry name" value="Vaccinia Virus protein VP39"/>
    <property type="match status" value="1"/>
</dbReference>
<dbReference type="GO" id="GO:0032259">
    <property type="term" value="P:methylation"/>
    <property type="evidence" value="ECO:0007669"/>
    <property type="project" value="UniProtKB-KW"/>
</dbReference>
<dbReference type="Gene3D" id="6.10.140.1580">
    <property type="match status" value="2"/>
</dbReference>
<dbReference type="InterPro" id="IPR013216">
    <property type="entry name" value="Methyltransf_11"/>
</dbReference>
<evidence type="ECO:0000256" key="1">
    <source>
        <dbReference type="SAM" id="MobiDB-lite"/>
    </source>
</evidence>
<dbReference type="PANTHER" id="PTHR43591">
    <property type="entry name" value="METHYLTRANSFERASE"/>
    <property type="match status" value="1"/>
</dbReference>